<dbReference type="Proteomes" id="UP000249890">
    <property type="component" value="Chromosome"/>
</dbReference>
<dbReference type="Pfam" id="PF00496">
    <property type="entry name" value="SBP_bac_5"/>
    <property type="match status" value="1"/>
</dbReference>
<keyword evidence="4" id="KW-0732">Signal</keyword>
<dbReference type="PROSITE" id="PS01040">
    <property type="entry name" value="SBP_BACTERIAL_5"/>
    <property type="match status" value="1"/>
</dbReference>
<dbReference type="EMBL" id="CP021780">
    <property type="protein sequence ID" value="ASA20159.1"/>
    <property type="molecule type" value="Genomic_DNA"/>
</dbReference>
<dbReference type="KEGG" id="pdh:B9T62_04710"/>
<evidence type="ECO:0000256" key="2">
    <source>
        <dbReference type="ARBA" id="ARBA00005695"/>
    </source>
</evidence>
<dbReference type="GO" id="GO:1904680">
    <property type="term" value="F:peptide transmembrane transporter activity"/>
    <property type="evidence" value="ECO:0007669"/>
    <property type="project" value="TreeGrafter"/>
</dbReference>
<proteinExistence type="inferred from homology"/>
<dbReference type="Gene3D" id="3.10.105.10">
    <property type="entry name" value="Dipeptide-binding Protein, Domain 3"/>
    <property type="match status" value="1"/>
</dbReference>
<dbReference type="OrthoDB" id="9796817at2"/>
<dbReference type="InterPro" id="IPR039424">
    <property type="entry name" value="SBP_5"/>
</dbReference>
<comment type="subcellular location">
    <subcellularLocation>
        <location evidence="1">Cell membrane</location>
        <topology evidence="1">Lipid-anchor</topology>
    </subcellularLocation>
</comment>
<organism evidence="6 7">
    <name type="scientific">Paenibacillus donghaensis</name>
    <dbReference type="NCBI Taxonomy" id="414771"/>
    <lineage>
        <taxon>Bacteria</taxon>
        <taxon>Bacillati</taxon>
        <taxon>Bacillota</taxon>
        <taxon>Bacilli</taxon>
        <taxon>Bacillales</taxon>
        <taxon>Paenibacillaceae</taxon>
        <taxon>Paenibacillus</taxon>
    </lineage>
</organism>
<dbReference type="PANTHER" id="PTHR30290:SF9">
    <property type="entry name" value="OLIGOPEPTIDE-BINDING PROTEIN APPA"/>
    <property type="match status" value="1"/>
</dbReference>
<dbReference type="SUPFAM" id="SSF53850">
    <property type="entry name" value="Periplasmic binding protein-like II"/>
    <property type="match status" value="1"/>
</dbReference>
<evidence type="ECO:0000313" key="7">
    <source>
        <dbReference type="Proteomes" id="UP000249890"/>
    </source>
</evidence>
<keyword evidence="3" id="KW-0813">Transport</keyword>
<sequence length="550" mass="60719">MKKNRNGISKSLTISYLAIALSLLILLTGCASSSNELVNSSRSQNSTTVKEDLVLAVGIMDGGQFDPKKGWGMTQIRLTHSSLLAIDSDLNFIGDLAKSYTISEDALTWTFPLREDAKFSNGEQVTPEDVKFTYEMLKEDGIKFDLSFVKSIDVVEDNTIAITLNEPRSTFVSQLTEIGIVPKAHYDEHYSENPIGSGPYQVVQYNEGQQVIMQYNPYWYGKEPQFKKLTFLLLEEDAALAAAKASQADIVYVPPTFAEQKVEGMTLRTYESIDSRGIMLPAVPSGGKGLTNGKEVEVGNDVTSDLAIRQALNIGLDRQKLLDVALDGHGKKAYSLADGLPWFNEETVIEDGKIEAATKILADGGWVDTNKDGIVEKDGLKAEFDMYFSSSDQLRSDLSLAAADQASAFGIKINLIGVTWDEIYLKGKTAAVAWGGGRHHPYQLYTMNSSEQIDKGIGNMSNYHNPKVDEYLHQALTSSSLEEANTYWKLAQWDGETGFSGIGDAPIVWLVRVDHLYLANEKLDLGKQPIHSHGHEWALFGNVTEWSWGK</sequence>
<comment type="similarity">
    <text evidence="2">Belongs to the bacterial solute-binding protein 5 family.</text>
</comment>
<dbReference type="GO" id="GO:0015833">
    <property type="term" value="P:peptide transport"/>
    <property type="evidence" value="ECO:0007669"/>
    <property type="project" value="TreeGrafter"/>
</dbReference>
<protein>
    <submittedName>
        <fullName evidence="6">Nickel ABC transporter substrate-binding protein</fullName>
    </submittedName>
</protein>
<accession>A0A2Z2KDU0</accession>
<dbReference type="PANTHER" id="PTHR30290">
    <property type="entry name" value="PERIPLASMIC BINDING COMPONENT OF ABC TRANSPORTER"/>
    <property type="match status" value="1"/>
</dbReference>
<reference evidence="6 7" key="1">
    <citation type="submission" date="2017-06" db="EMBL/GenBank/DDBJ databases">
        <title>Complete genome sequence of Paenibacillus donghaensis KCTC 13049T isolated from East Sea sediment, South Korea.</title>
        <authorList>
            <person name="Jung B.K."/>
            <person name="Hong S.-J."/>
            <person name="Shin J.-H."/>
        </authorList>
    </citation>
    <scope>NUCLEOTIDE SEQUENCE [LARGE SCALE GENOMIC DNA]</scope>
    <source>
        <strain evidence="6 7">KCTC 13049</strain>
    </source>
</reference>
<dbReference type="InterPro" id="IPR000914">
    <property type="entry name" value="SBP_5_dom"/>
</dbReference>
<gene>
    <name evidence="6" type="ORF">B9T62_04710</name>
</gene>
<dbReference type="InterPro" id="IPR023765">
    <property type="entry name" value="SBP_5_CS"/>
</dbReference>
<dbReference type="PIRSF" id="PIRSF002741">
    <property type="entry name" value="MppA"/>
    <property type="match status" value="1"/>
</dbReference>
<evidence type="ECO:0000256" key="3">
    <source>
        <dbReference type="ARBA" id="ARBA00022448"/>
    </source>
</evidence>
<name>A0A2Z2KDU0_9BACL</name>
<dbReference type="GO" id="GO:0042597">
    <property type="term" value="C:periplasmic space"/>
    <property type="evidence" value="ECO:0007669"/>
    <property type="project" value="UniProtKB-ARBA"/>
</dbReference>
<evidence type="ECO:0000256" key="4">
    <source>
        <dbReference type="ARBA" id="ARBA00022729"/>
    </source>
</evidence>
<dbReference type="Gene3D" id="3.40.190.10">
    <property type="entry name" value="Periplasmic binding protein-like II"/>
    <property type="match status" value="1"/>
</dbReference>
<dbReference type="InterPro" id="IPR030678">
    <property type="entry name" value="Peptide/Ni-bd"/>
</dbReference>
<evidence type="ECO:0000256" key="1">
    <source>
        <dbReference type="ARBA" id="ARBA00004193"/>
    </source>
</evidence>
<dbReference type="AlphaFoldDB" id="A0A2Z2KDU0"/>
<dbReference type="GO" id="GO:0043190">
    <property type="term" value="C:ATP-binding cassette (ABC) transporter complex"/>
    <property type="evidence" value="ECO:0007669"/>
    <property type="project" value="InterPro"/>
</dbReference>
<dbReference type="RefSeq" id="WP_087914181.1">
    <property type="nucleotide sequence ID" value="NZ_CP021780.1"/>
</dbReference>
<dbReference type="PROSITE" id="PS51257">
    <property type="entry name" value="PROKAR_LIPOPROTEIN"/>
    <property type="match status" value="1"/>
</dbReference>
<keyword evidence="7" id="KW-1185">Reference proteome</keyword>
<dbReference type="CDD" id="cd08518">
    <property type="entry name" value="PBP2_NikA_DppA_OppA_like_19"/>
    <property type="match status" value="1"/>
</dbReference>
<evidence type="ECO:0000313" key="6">
    <source>
        <dbReference type="EMBL" id="ASA20159.1"/>
    </source>
</evidence>
<feature type="domain" description="Solute-binding protein family 5" evidence="5">
    <location>
        <begin position="92"/>
        <end position="448"/>
    </location>
</feature>
<evidence type="ECO:0000259" key="5">
    <source>
        <dbReference type="Pfam" id="PF00496"/>
    </source>
</evidence>